<accession>A0ABS9KAP8</accession>
<dbReference type="RefSeq" id="WP_237852770.1">
    <property type="nucleotide sequence ID" value="NZ_JAKLWS010000004.1"/>
</dbReference>
<evidence type="ECO:0000256" key="2">
    <source>
        <dbReference type="ARBA" id="ARBA00023002"/>
    </source>
</evidence>
<dbReference type="PRINTS" id="PR00080">
    <property type="entry name" value="SDRFAMILY"/>
</dbReference>
<protein>
    <submittedName>
        <fullName evidence="3">Glucose 1-dehydrogenase</fullName>
        <ecNumber evidence="3">1.1.1.47</ecNumber>
    </submittedName>
</protein>
<dbReference type="InterPro" id="IPR002347">
    <property type="entry name" value="SDR_fam"/>
</dbReference>
<dbReference type="Pfam" id="PF13561">
    <property type="entry name" value="adh_short_C2"/>
    <property type="match status" value="1"/>
</dbReference>
<dbReference type="Gene3D" id="3.40.50.720">
    <property type="entry name" value="NAD(P)-binding Rossmann-like Domain"/>
    <property type="match status" value="1"/>
</dbReference>
<dbReference type="InterPro" id="IPR036291">
    <property type="entry name" value="NAD(P)-bd_dom_sf"/>
</dbReference>
<dbReference type="PROSITE" id="PS00061">
    <property type="entry name" value="ADH_SHORT"/>
    <property type="match status" value="1"/>
</dbReference>
<sequence length="255" mass="27603">MKQKHIIVTGGAKGIGACCVRLFAENSHHVTILDVDDEEGNKLAESLGDLSQFIKCDVSDTDQVVRAVEKAIDRFGEISVLVNNAGINPYGAVTETSDELWDRVMNVNLKSHFICARECIPSMLRNGKGVVINVSSVQAFLSQQKVAAYTTSKTALLGLTRSIAVDYSPEIRSIAICPGTVDTPMLQKAIQESPNPEEVYKECEDMHLANRVADPSEIAELIFFASSEKAEFITGQAIRVDGGLGVMVAGSKKQD</sequence>
<dbReference type="Proteomes" id="UP001165366">
    <property type="component" value="Unassembled WGS sequence"/>
</dbReference>
<dbReference type="EC" id="1.1.1.47" evidence="3"/>
<evidence type="ECO:0000313" key="3">
    <source>
        <dbReference type="EMBL" id="MCG2587927.1"/>
    </source>
</evidence>
<evidence type="ECO:0000256" key="1">
    <source>
        <dbReference type="ARBA" id="ARBA00006484"/>
    </source>
</evidence>
<dbReference type="EMBL" id="JAKLWS010000004">
    <property type="protein sequence ID" value="MCG2587927.1"/>
    <property type="molecule type" value="Genomic_DNA"/>
</dbReference>
<reference evidence="3" key="1">
    <citation type="submission" date="2022-01" db="EMBL/GenBank/DDBJ databases">
        <authorList>
            <person name="Wang Y."/>
        </authorList>
    </citation>
    <scope>NUCLEOTIDE SEQUENCE</scope>
    <source>
        <strain evidence="3">WB101</strain>
    </source>
</reference>
<comment type="similarity">
    <text evidence="1">Belongs to the short-chain dehydrogenases/reductases (SDR) family.</text>
</comment>
<reference evidence="3" key="2">
    <citation type="submission" date="2024-05" db="EMBL/GenBank/DDBJ databases">
        <title>Rhodohalobacter halophilus gen. nov., sp. nov., a moderately halophilic member of the family Balneolaceae.</title>
        <authorList>
            <person name="Xia J."/>
        </authorList>
    </citation>
    <scope>NUCLEOTIDE SEQUENCE</scope>
    <source>
        <strain evidence="3">WB101</strain>
    </source>
</reference>
<evidence type="ECO:0000313" key="4">
    <source>
        <dbReference type="Proteomes" id="UP001165366"/>
    </source>
</evidence>
<organism evidence="3 4">
    <name type="scientific">Rhodohalobacter sulfatireducens</name>
    <dbReference type="NCBI Taxonomy" id="2911366"/>
    <lineage>
        <taxon>Bacteria</taxon>
        <taxon>Pseudomonadati</taxon>
        <taxon>Balneolota</taxon>
        <taxon>Balneolia</taxon>
        <taxon>Balneolales</taxon>
        <taxon>Balneolaceae</taxon>
        <taxon>Rhodohalobacter</taxon>
    </lineage>
</organism>
<dbReference type="InterPro" id="IPR020904">
    <property type="entry name" value="Sc_DH/Rdtase_CS"/>
</dbReference>
<gene>
    <name evidence="3" type="ORF">L6773_05090</name>
</gene>
<dbReference type="SUPFAM" id="SSF51735">
    <property type="entry name" value="NAD(P)-binding Rossmann-fold domains"/>
    <property type="match status" value="1"/>
</dbReference>
<dbReference type="NCBIfam" id="NF005559">
    <property type="entry name" value="PRK07231.1"/>
    <property type="match status" value="1"/>
</dbReference>
<dbReference type="CDD" id="cd05233">
    <property type="entry name" value="SDR_c"/>
    <property type="match status" value="1"/>
</dbReference>
<keyword evidence="2 3" id="KW-0560">Oxidoreductase</keyword>
<comment type="caution">
    <text evidence="3">The sequence shown here is derived from an EMBL/GenBank/DDBJ whole genome shotgun (WGS) entry which is preliminary data.</text>
</comment>
<dbReference type="PANTHER" id="PTHR24321:SF8">
    <property type="entry name" value="ESTRADIOL 17-BETA-DEHYDROGENASE 8-RELATED"/>
    <property type="match status" value="1"/>
</dbReference>
<proteinExistence type="inferred from homology"/>
<keyword evidence="4" id="KW-1185">Reference proteome</keyword>
<dbReference type="GO" id="GO:0047936">
    <property type="term" value="F:glucose 1-dehydrogenase [NAD(P)+] activity"/>
    <property type="evidence" value="ECO:0007669"/>
    <property type="project" value="UniProtKB-EC"/>
</dbReference>
<dbReference type="PRINTS" id="PR00081">
    <property type="entry name" value="GDHRDH"/>
</dbReference>
<name>A0ABS9KAP8_9BACT</name>
<dbReference type="PANTHER" id="PTHR24321">
    <property type="entry name" value="DEHYDROGENASES, SHORT CHAIN"/>
    <property type="match status" value="1"/>
</dbReference>